<dbReference type="Gramene" id="TKW38517">
    <property type="protein sequence ID" value="TKW38517"/>
    <property type="gene ID" value="SEVIR_1G120300v2"/>
</dbReference>
<reference evidence="2" key="1">
    <citation type="submission" date="2019-03" db="EMBL/GenBank/DDBJ databases">
        <title>WGS assembly of Setaria viridis.</title>
        <authorList>
            <person name="Huang P."/>
            <person name="Jenkins J."/>
            <person name="Grimwood J."/>
            <person name="Barry K."/>
            <person name="Healey A."/>
            <person name="Mamidi S."/>
            <person name="Sreedasyam A."/>
            <person name="Shu S."/>
            <person name="Feldman M."/>
            <person name="Wu J."/>
            <person name="Yu Y."/>
            <person name="Chen C."/>
            <person name="Johnson J."/>
            <person name="Rokhsar D."/>
            <person name="Baxter I."/>
            <person name="Schmutz J."/>
            <person name="Brutnell T."/>
            <person name="Kellogg E."/>
        </authorList>
    </citation>
    <scope>NUCLEOTIDE SEQUENCE [LARGE SCALE GENOMIC DNA]</scope>
</reference>
<evidence type="ECO:0000313" key="3">
    <source>
        <dbReference type="Proteomes" id="UP000298652"/>
    </source>
</evidence>
<accession>A0A4U6WK02</accession>
<feature type="compositionally biased region" description="Gly residues" evidence="1">
    <location>
        <begin position="13"/>
        <end position="27"/>
    </location>
</feature>
<feature type="compositionally biased region" description="Polar residues" evidence="1">
    <location>
        <begin position="42"/>
        <end position="54"/>
    </location>
</feature>
<keyword evidence="3" id="KW-1185">Reference proteome</keyword>
<protein>
    <submittedName>
        <fullName evidence="2">Uncharacterized protein</fullName>
    </submittedName>
</protein>
<gene>
    <name evidence="2" type="ORF">SEVIR_1G120300v2</name>
</gene>
<proteinExistence type="predicted"/>
<dbReference type="PANTHER" id="PTHR33063:SF15">
    <property type="entry name" value="TRANSPOSASE, PTTA_EN_SPM, PLANT"/>
    <property type="match status" value="1"/>
</dbReference>
<dbReference type="PANTHER" id="PTHR33063">
    <property type="entry name" value="OS02G0583500 PROTEIN"/>
    <property type="match status" value="1"/>
</dbReference>
<dbReference type="Proteomes" id="UP000298652">
    <property type="component" value="Chromosome 1"/>
</dbReference>
<evidence type="ECO:0000313" key="2">
    <source>
        <dbReference type="EMBL" id="TKW38517.1"/>
    </source>
</evidence>
<sequence>MTVADQVVVQERGQGGGGQDGGTGPGGVTRTKAKELALAQAGVSNGTTPDSQELPTEGQEPATHTEDIINMTTEAPMQAAKVASEGGIILCGHILILTRWKDNKTQKEEHLKDYIGKVAVQFDIDTTSQPVIEACTDMLKSQQRQGKYRLKKKVFNDVPANEVPTKSPVTNLNDNQWNNLVTM</sequence>
<evidence type="ECO:0000256" key="1">
    <source>
        <dbReference type="SAM" id="MobiDB-lite"/>
    </source>
</evidence>
<dbReference type="EMBL" id="CM016552">
    <property type="protein sequence ID" value="TKW38517.1"/>
    <property type="molecule type" value="Genomic_DNA"/>
</dbReference>
<dbReference type="AlphaFoldDB" id="A0A4U6WK02"/>
<organism evidence="2 3">
    <name type="scientific">Setaria viridis</name>
    <name type="common">Green bristlegrass</name>
    <name type="synonym">Setaria italica subsp. viridis</name>
    <dbReference type="NCBI Taxonomy" id="4556"/>
    <lineage>
        <taxon>Eukaryota</taxon>
        <taxon>Viridiplantae</taxon>
        <taxon>Streptophyta</taxon>
        <taxon>Embryophyta</taxon>
        <taxon>Tracheophyta</taxon>
        <taxon>Spermatophyta</taxon>
        <taxon>Magnoliopsida</taxon>
        <taxon>Liliopsida</taxon>
        <taxon>Poales</taxon>
        <taxon>Poaceae</taxon>
        <taxon>PACMAD clade</taxon>
        <taxon>Panicoideae</taxon>
        <taxon>Panicodae</taxon>
        <taxon>Paniceae</taxon>
        <taxon>Cenchrinae</taxon>
        <taxon>Setaria</taxon>
    </lineage>
</organism>
<name>A0A4U6WK02_SETVI</name>
<feature type="compositionally biased region" description="Low complexity" evidence="1">
    <location>
        <begin position="1"/>
        <end position="12"/>
    </location>
</feature>
<feature type="region of interest" description="Disordered" evidence="1">
    <location>
        <begin position="1"/>
        <end position="61"/>
    </location>
</feature>